<comment type="caution">
    <text evidence="1">The sequence shown here is derived from an EMBL/GenBank/DDBJ whole genome shotgun (WGS) entry which is preliminary data.</text>
</comment>
<proteinExistence type="predicted"/>
<keyword evidence="2" id="KW-1185">Reference proteome</keyword>
<accession>A0ABC9WD98</accession>
<dbReference type="AlphaFoldDB" id="A0ABC9WD98"/>
<name>A0ABC9WD98_GRUJA</name>
<sequence>MKGNKKGVYGYIIREHIDPLLNEAGHLVTKDMEKAEVLNAFFASACNSKIHLQEFQAPGPVGESGARKIYSQGNKGTPSKFADDTKLGRVVDAPDGCVAIQRDLDRLEKWADRNLTKFNKEKRKVLERE</sequence>
<reference evidence="1 2" key="1">
    <citation type="submission" date="2024-06" db="EMBL/GenBank/DDBJ databases">
        <title>The draft genome of Grus japonensis, version 3.</title>
        <authorList>
            <person name="Nabeshima K."/>
            <person name="Suzuki S."/>
            <person name="Onuma M."/>
        </authorList>
    </citation>
    <scope>NUCLEOTIDE SEQUENCE [LARGE SCALE GENOMIC DNA]</scope>
    <source>
        <strain evidence="1 2">451A</strain>
    </source>
</reference>
<evidence type="ECO:0000313" key="2">
    <source>
        <dbReference type="Proteomes" id="UP001623348"/>
    </source>
</evidence>
<evidence type="ECO:0000313" key="1">
    <source>
        <dbReference type="EMBL" id="GAB0183490.1"/>
    </source>
</evidence>
<dbReference type="EMBL" id="BAAFJT010000002">
    <property type="protein sequence ID" value="GAB0183490.1"/>
    <property type="molecule type" value="Genomic_DNA"/>
</dbReference>
<protein>
    <submittedName>
        <fullName evidence="1">Mitochondrial enolase superfamily member 1</fullName>
    </submittedName>
</protein>
<dbReference type="Proteomes" id="UP001623348">
    <property type="component" value="Unassembled WGS sequence"/>
</dbReference>
<organism evidence="1 2">
    <name type="scientific">Grus japonensis</name>
    <name type="common">Japanese crane</name>
    <name type="synonym">Red-crowned crane</name>
    <dbReference type="NCBI Taxonomy" id="30415"/>
    <lineage>
        <taxon>Eukaryota</taxon>
        <taxon>Metazoa</taxon>
        <taxon>Chordata</taxon>
        <taxon>Craniata</taxon>
        <taxon>Vertebrata</taxon>
        <taxon>Euteleostomi</taxon>
        <taxon>Archelosauria</taxon>
        <taxon>Archosauria</taxon>
        <taxon>Dinosauria</taxon>
        <taxon>Saurischia</taxon>
        <taxon>Theropoda</taxon>
        <taxon>Coelurosauria</taxon>
        <taxon>Aves</taxon>
        <taxon>Neognathae</taxon>
        <taxon>Neoaves</taxon>
        <taxon>Gruiformes</taxon>
        <taxon>Gruidae</taxon>
        <taxon>Grus</taxon>
    </lineage>
</organism>
<gene>
    <name evidence="1" type="ORF">GRJ2_000814300</name>
</gene>